<dbReference type="Gene3D" id="3.30.565.10">
    <property type="entry name" value="Histidine kinase-like ATPase, C-terminal domain"/>
    <property type="match status" value="1"/>
</dbReference>
<keyword evidence="9 17" id="KW-0418">Kinase</keyword>
<evidence type="ECO:0000256" key="2">
    <source>
        <dbReference type="ARBA" id="ARBA00004651"/>
    </source>
</evidence>
<dbReference type="Pfam" id="PF02518">
    <property type="entry name" value="HATPase_c"/>
    <property type="match status" value="1"/>
</dbReference>
<evidence type="ECO:0000256" key="1">
    <source>
        <dbReference type="ARBA" id="ARBA00000085"/>
    </source>
</evidence>
<dbReference type="Pfam" id="PF00672">
    <property type="entry name" value="HAMP"/>
    <property type="match status" value="1"/>
</dbReference>
<dbReference type="InterPro" id="IPR003661">
    <property type="entry name" value="HisK_dim/P_dom"/>
</dbReference>
<evidence type="ECO:0000256" key="7">
    <source>
        <dbReference type="ARBA" id="ARBA00022692"/>
    </source>
</evidence>
<dbReference type="RefSeq" id="WP_310277212.1">
    <property type="nucleotide sequence ID" value="NZ_JAVDWR010000004.1"/>
</dbReference>
<name>A0ABU1VZ39_9GAMM</name>
<evidence type="ECO:0000259" key="16">
    <source>
        <dbReference type="PROSITE" id="PS50885"/>
    </source>
</evidence>
<dbReference type="SUPFAM" id="SSF55874">
    <property type="entry name" value="ATPase domain of HSP90 chaperone/DNA topoisomerase II/histidine kinase"/>
    <property type="match status" value="1"/>
</dbReference>
<keyword evidence="11 14" id="KW-1133">Transmembrane helix</keyword>
<evidence type="ECO:0000256" key="13">
    <source>
        <dbReference type="ARBA" id="ARBA00023136"/>
    </source>
</evidence>
<dbReference type="Proteomes" id="UP001257909">
    <property type="component" value="Unassembled WGS sequence"/>
</dbReference>
<keyword evidence="18" id="KW-1185">Reference proteome</keyword>
<keyword evidence="6 17" id="KW-0808">Transferase</keyword>
<keyword evidence="4" id="KW-1003">Cell membrane</keyword>
<keyword evidence="12" id="KW-0902">Two-component regulatory system</keyword>
<dbReference type="SUPFAM" id="SSF158472">
    <property type="entry name" value="HAMP domain-like"/>
    <property type="match status" value="1"/>
</dbReference>
<dbReference type="PRINTS" id="PR00344">
    <property type="entry name" value="BCTRLSENSOR"/>
</dbReference>
<dbReference type="InterPro" id="IPR005467">
    <property type="entry name" value="His_kinase_dom"/>
</dbReference>
<evidence type="ECO:0000256" key="6">
    <source>
        <dbReference type="ARBA" id="ARBA00022679"/>
    </source>
</evidence>
<keyword evidence="5" id="KW-0597">Phosphoprotein</keyword>
<dbReference type="InterPro" id="IPR004358">
    <property type="entry name" value="Sig_transdc_His_kin-like_C"/>
</dbReference>
<protein>
    <recommendedName>
        <fullName evidence="3">histidine kinase</fullName>
        <ecNumber evidence="3">2.7.13.3</ecNumber>
    </recommendedName>
</protein>
<dbReference type="SUPFAM" id="SSF47384">
    <property type="entry name" value="Homodimeric domain of signal transducing histidine kinase"/>
    <property type="match status" value="1"/>
</dbReference>
<dbReference type="SMART" id="SM00387">
    <property type="entry name" value="HATPase_c"/>
    <property type="match status" value="1"/>
</dbReference>
<dbReference type="InterPro" id="IPR003594">
    <property type="entry name" value="HATPase_dom"/>
</dbReference>
<evidence type="ECO:0000256" key="9">
    <source>
        <dbReference type="ARBA" id="ARBA00022777"/>
    </source>
</evidence>
<dbReference type="PROSITE" id="PS50885">
    <property type="entry name" value="HAMP"/>
    <property type="match status" value="1"/>
</dbReference>
<dbReference type="InterPro" id="IPR050398">
    <property type="entry name" value="HssS/ArlS-like"/>
</dbReference>
<dbReference type="EMBL" id="JAVDWR010000004">
    <property type="protein sequence ID" value="MDR7120962.1"/>
    <property type="molecule type" value="Genomic_DNA"/>
</dbReference>
<reference evidence="17 18" key="1">
    <citation type="submission" date="2023-07" db="EMBL/GenBank/DDBJ databases">
        <title>Sorghum-associated microbial communities from plants grown in Nebraska, USA.</title>
        <authorList>
            <person name="Schachtman D."/>
        </authorList>
    </citation>
    <scope>NUCLEOTIDE SEQUENCE [LARGE SCALE GENOMIC DNA]</scope>
    <source>
        <strain evidence="17 18">4138</strain>
    </source>
</reference>
<sequence>MNWSRCNPVNYLAGRIFLWFWLVLSVAVAGAILLARGWPEQTEIRRLPHPIAEQFRHLKEHFQPVANLTRLQQDLERKYKGRWLMVDVDNNQLLNSDALPKNFDPNWLTELSQLNRPRMLVYKNTFVMGPLLIVASDKNIALFQLKQRPEQAWWQLHSLPEGFLLILLLAVSAVASLILALSITRPLRELSSSHLKFAQGELDNRVTALAARKDELGDLGRGFNTMAAQIENLIHNQQRLLRDVSHELRSPLTRSQLALALQQRQGDHPQLQRIEMELKLLDQLLDELLTFSRLDAGQYPLEKQRLDLTELLYAIIELNQLEADAKQQQVHLNAPEECWLDADQRLLGRAIENVLRNAIKYSPAESLILCTLKQHEQQLELLIQDQGPGVPAESLSQIFAPFYRVSAVREHQNGTGLGLAIAASAIRQHQGSIGATVPETGGLVIRILLPLSNEGRPLA</sequence>
<feature type="transmembrane region" description="Helical" evidence="14">
    <location>
        <begin position="163"/>
        <end position="183"/>
    </location>
</feature>
<gene>
    <name evidence="17" type="ORF">J2W69_001900</name>
</gene>
<dbReference type="PANTHER" id="PTHR45528:SF1">
    <property type="entry name" value="SENSOR HISTIDINE KINASE CPXA"/>
    <property type="match status" value="1"/>
</dbReference>
<dbReference type="CDD" id="cd00082">
    <property type="entry name" value="HisKA"/>
    <property type="match status" value="1"/>
</dbReference>
<evidence type="ECO:0000259" key="15">
    <source>
        <dbReference type="PROSITE" id="PS50109"/>
    </source>
</evidence>
<dbReference type="CDD" id="cd06225">
    <property type="entry name" value="HAMP"/>
    <property type="match status" value="1"/>
</dbReference>
<evidence type="ECO:0000313" key="17">
    <source>
        <dbReference type="EMBL" id="MDR7120962.1"/>
    </source>
</evidence>
<evidence type="ECO:0000256" key="11">
    <source>
        <dbReference type="ARBA" id="ARBA00022989"/>
    </source>
</evidence>
<keyword evidence="8" id="KW-0547">Nucleotide-binding</keyword>
<comment type="catalytic activity">
    <reaction evidence="1">
        <text>ATP + protein L-histidine = ADP + protein N-phospho-L-histidine.</text>
        <dbReference type="EC" id="2.7.13.3"/>
    </reaction>
</comment>
<evidence type="ECO:0000256" key="12">
    <source>
        <dbReference type="ARBA" id="ARBA00023012"/>
    </source>
</evidence>
<comment type="caution">
    <text evidence="17">The sequence shown here is derived from an EMBL/GenBank/DDBJ whole genome shotgun (WGS) entry which is preliminary data.</text>
</comment>
<dbReference type="GO" id="GO:0004673">
    <property type="term" value="F:protein histidine kinase activity"/>
    <property type="evidence" value="ECO:0007669"/>
    <property type="project" value="UniProtKB-EC"/>
</dbReference>
<dbReference type="InterPro" id="IPR036097">
    <property type="entry name" value="HisK_dim/P_sf"/>
</dbReference>
<keyword evidence="10" id="KW-0067">ATP-binding</keyword>
<dbReference type="PROSITE" id="PS50109">
    <property type="entry name" value="HIS_KIN"/>
    <property type="match status" value="1"/>
</dbReference>
<dbReference type="Gene3D" id="1.10.287.130">
    <property type="match status" value="1"/>
</dbReference>
<dbReference type="EC" id="2.7.13.3" evidence="3"/>
<dbReference type="Pfam" id="PF00512">
    <property type="entry name" value="HisKA"/>
    <property type="match status" value="1"/>
</dbReference>
<feature type="domain" description="Histidine kinase" evidence="15">
    <location>
        <begin position="243"/>
        <end position="453"/>
    </location>
</feature>
<evidence type="ECO:0000256" key="4">
    <source>
        <dbReference type="ARBA" id="ARBA00022475"/>
    </source>
</evidence>
<dbReference type="InterPro" id="IPR036890">
    <property type="entry name" value="HATPase_C_sf"/>
</dbReference>
<feature type="domain" description="HAMP" evidence="16">
    <location>
        <begin position="181"/>
        <end position="235"/>
    </location>
</feature>
<dbReference type="Gene3D" id="1.10.8.500">
    <property type="entry name" value="HAMP domain in histidine kinase"/>
    <property type="match status" value="1"/>
</dbReference>
<evidence type="ECO:0000256" key="8">
    <source>
        <dbReference type="ARBA" id="ARBA00022741"/>
    </source>
</evidence>
<evidence type="ECO:0000313" key="18">
    <source>
        <dbReference type="Proteomes" id="UP001257909"/>
    </source>
</evidence>
<feature type="transmembrane region" description="Helical" evidence="14">
    <location>
        <begin position="12"/>
        <end position="35"/>
    </location>
</feature>
<dbReference type="PANTHER" id="PTHR45528">
    <property type="entry name" value="SENSOR HISTIDINE KINASE CPXA"/>
    <property type="match status" value="1"/>
</dbReference>
<comment type="subcellular location">
    <subcellularLocation>
        <location evidence="2">Cell membrane</location>
        <topology evidence="2">Multi-pass membrane protein</topology>
    </subcellularLocation>
</comment>
<dbReference type="SMART" id="SM00304">
    <property type="entry name" value="HAMP"/>
    <property type="match status" value="1"/>
</dbReference>
<dbReference type="SMART" id="SM00388">
    <property type="entry name" value="HisKA"/>
    <property type="match status" value="1"/>
</dbReference>
<keyword evidence="13 14" id="KW-0472">Membrane</keyword>
<evidence type="ECO:0000256" key="3">
    <source>
        <dbReference type="ARBA" id="ARBA00012438"/>
    </source>
</evidence>
<keyword evidence="7 14" id="KW-0812">Transmembrane</keyword>
<evidence type="ECO:0000256" key="14">
    <source>
        <dbReference type="SAM" id="Phobius"/>
    </source>
</evidence>
<evidence type="ECO:0000256" key="5">
    <source>
        <dbReference type="ARBA" id="ARBA00022553"/>
    </source>
</evidence>
<dbReference type="InterPro" id="IPR003660">
    <property type="entry name" value="HAMP_dom"/>
</dbReference>
<proteinExistence type="predicted"/>
<evidence type="ECO:0000256" key="10">
    <source>
        <dbReference type="ARBA" id="ARBA00022840"/>
    </source>
</evidence>
<accession>A0ABU1VZ39</accession>
<organism evidence="17 18">
    <name type="scientific">Rheinheimera soli</name>
    <dbReference type="NCBI Taxonomy" id="443616"/>
    <lineage>
        <taxon>Bacteria</taxon>
        <taxon>Pseudomonadati</taxon>
        <taxon>Pseudomonadota</taxon>
        <taxon>Gammaproteobacteria</taxon>
        <taxon>Chromatiales</taxon>
        <taxon>Chromatiaceae</taxon>
        <taxon>Rheinheimera</taxon>
    </lineage>
</organism>